<dbReference type="InterPro" id="IPR013096">
    <property type="entry name" value="Cupin_2"/>
</dbReference>
<evidence type="ECO:0000313" key="5">
    <source>
        <dbReference type="Proteomes" id="UP000677898"/>
    </source>
</evidence>
<organism evidence="4 5">
    <name type="scientific">Ralstonia syzygii</name>
    <dbReference type="NCBI Taxonomy" id="28097"/>
    <lineage>
        <taxon>Bacteria</taxon>
        <taxon>Pseudomonadati</taxon>
        <taxon>Pseudomonadota</taxon>
        <taxon>Betaproteobacteria</taxon>
        <taxon>Burkholderiales</taxon>
        <taxon>Burkholderiaceae</taxon>
        <taxon>Ralstonia</taxon>
        <taxon>Ralstonia solanacearum species complex</taxon>
    </lineage>
</organism>
<name>A0ABX7ZNN7_9RALS</name>
<dbReference type="Gene3D" id="1.20.1290.10">
    <property type="entry name" value="AhpD-like"/>
    <property type="match status" value="1"/>
</dbReference>
<reference evidence="4 5" key="1">
    <citation type="journal article" date="2021" name="Phytopathology">
        <title>Complete genome sequence of Ralstonia syzygii subsp. indonesiensis strain LLRS-1, isolated from wilted tobacco in China.</title>
        <authorList>
            <person name="Lu C.H."/>
            <person name="Li J.Y."/>
            <person name="Mi M.G."/>
            <person name="Lin Z.L."/>
            <person name="Jiang N."/>
            <person name="Gai X."/>
            <person name="Ma J.H."/>
            <person name="Lei L.P."/>
            <person name="Xia Z.Y."/>
        </authorList>
    </citation>
    <scope>NUCLEOTIDE SEQUENCE [LARGE SCALE GENOMIC DNA]</scope>
    <source>
        <strain evidence="4 5">LLRS-1</strain>
    </source>
</reference>
<dbReference type="InterPro" id="IPR029032">
    <property type="entry name" value="AhpD-like"/>
</dbReference>
<feature type="domain" description="Cupin type-2" evidence="3">
    <location>
        <begin position="65"/>
        <end position="125"/>
    </location>
</feature>
<feature type="domain" description="Carboxymuconolactone decarboxylase-like" evidence="2">
    <location>
        <begin position="180"/>
        <end position="264"/>
    </location>
</feature>
<evidence type="ECO:0000259" key="2">
    <source>
        <dbReference type="Pfam" id="PF02627"/>
    </source>
</evidence>
<dbReference type="PANTHER" id="PTHR43698">
    <property type="entry name" value="RIBD C-TERMINAL DOMAIN CONTAINING PROTEIN"/>
    <property type="match status" value="1"/>
</dbReference>
<protein>
    <submittedName>
        <fullName evidence="4">Cupin domain-containing protein</fullName>
    </submittedName>
</protein>
<dbReference type="InterPro" id="IPR047263">
    <property type="entry name" value="HNL-like_cupin"/>
</dbReference>
<dbReference type="Pfam" id="PF02627">
    <property type="entry name" value="CMD"/>
    <property type="match status" value="1"/>
</dbReference>
<evidence type="ECO:0000313" key="4">
    <source>
        <dbReference type="EMBL" id="QUP56552.1"/>
    </source>
</evidence>
<dbReference type="SUPFAM" id="SSF69118">
    <property type="entry name" value="AhpD-like"/>
    <property type="match status" value="1"/>
</dbReference>
<dbReference type="SUPFAM" id="SSF51182">
    <property type="entry name" value="RmlC-like cupins"/>
    <property type="match status" value="1"/>
</dbReference>
<dbReference type="EMBL" id="CP046730">
    <property type="protein sequence ID" value="QUP56552.1"/>
    <property type="molecule type" value="Genomic_DNA"/>
</dbReference>
<feature type="chain" id="PRO_5046286970" evidence="1">
    <location>
        <begin position="21"/>
        <end position="271"/>
    </location>
</feature>
<evidence type="ECO:0000256" key="1">
    <source>
        <dbReference type="SAM" id="SignalP"/>
    </source>
</evidence>
<gene>
    <name evidence="4" type="ORF">GO998_23095</name>
</gene>
<proteinExistence type="predicted"/>
<dbReference type="InterPro" id="IPR003779">
    <property type="entry name" value="CMD-like"/>
</dbReference>
<dbReference type="InterPro" id="IPR011051">
    <property type="entry name" value="RmlC_Cupin_sf"/>
</dbReference>
<feature type="signal peptide" evidence="1">
    <location>
        <begin position="1"/>
        <end position="20"/>
    </location>
</feature>
<keyword evidence="1" id="KW-0732">Signal</keyword>
<dbReference type="RefSeq" id="WP_211905350.1">
    <property type="nucleotide sequence ID" value="NZ_CP046730.1"/>
</dbReference>
<sequence length="271" mass="28944">MRKPITIVALALSMLDAAGAAEPELQISRAASRQAQGAPAQDFTGNVKVERLLVPTGPDRTSAGTVTFSPGARTAWHTHPLGQTLIVTAGVGRVQRWGGPVEEIRPGDVVRIPPNTKHWHGAAPNSAMTHIAIQEAQDGKTVDWLEQVSDEQYRAGAATPAAQGPAQPSAAQRLFGDVAPKLAQLTDDVLFADVWARPGLSPRDRSLVTVSALIAMNRPDQLRSHMALARRNGLTEAELVETLTHLAFYTGWPNAVTAAGIAREVFDTKPQ</sequence>
<dbReference type="CDD" id="cd02233">
    <property type="entry name" value="cupin_HNL-like"/>
    <property type="match status" value="1"/>
</dbReference>
<keyword evidence="4" id="KW-0614">Plasmid</keyword>
<evidence type="ECO:0000259" key="3">
    <source>
        <dbReference type="Pfam" id="PF07883"/>
    </source>
</evidence>
<dbReference type="Proteomes" id="UP000677898">
    <property type="component" value="Plasmid pLLRS-1"/>
</dbReference>
<dbReference type="Gene3D" id="2.60.120.10">
    <property type="entry name" value="Jelly Rolls"/>
    <property type="match status" value="1"/>
</dbReference>
<keyword evidence="5" id="KW-1185">Reference proteome</keyword>
<dbReference type="PANTHER" id="PTHR43698:SF1">
    <property type="entry name" value="BLL4564 PROTEIN"/>
    <property type="match status" value="1"/>
</dbReference>
<dbReference type="Pfam" id="PF07883">
    <property type="entry name" value="Cupin_2"/>
    <property type="match status" value="1"/>
</dbReference>
<geneLocation type="plasmid" evidence="4 5">
    <name>pLLRS-1</name>
</geneLocation>
<accession>A0ABX7ZNN7</accession>
<dbReference type="InterPro" id="IPR014710">
    <property type="entry name" value="RmlC-like_jellyroll"/>
</dbReference>